<keyword evidence="1" id="KW-0812">Transmembrane</keyword>
<reference evidence="2 3" key="1">
    <citation type="submission" date="2020-08" db="EMBL/GenBank/DDBJ databases">
        <title>Genomic Encyclopedia of Type Strains, Phase IV (KMG-IV): sequencing the most valuable type-strain genomes for metagenomic binning, comparative biology and taxonomic classification.</title>
        <authorList>
            <person name="Goeker M."/>
        </authorList>
    </citation>
    <scope>NUCLEOTIDE SEQUENCE [LARGE SCALE GENOMIC DNA]</scope>
    <source>
        <strain evidence="2 3">DSM 45385</strain>
    </source>
</reference>
<dbReference type="EMBL" id="JACHIN010000006">
    <property type="protein sequence ID" value="MBB5079275.1"/>
    <property type="molecule type" value="Genomic_DNA"/>
</dbReference>
<evidence type="ECO:0000313" key="3">
    <source>
        <dbReference type="Proteomes" id="UP000568380"/>
    </source>
</evidence>
<keyword evidence="1" id="KW-1133">Transmembrane helix</keyword>
<protein>
    <submittedName>
        <fullName evidence="2">Ribosomal protein L34</fullName>
    </submittedName>
</protein>
<comment type="caution">
    <text evidence="2">The sequence shown here is derived from an EMBL/GenBank/DDBJ whole genome shotgun (WGS) entry which is preliminary data.</text>
</comment>
<name>A0A7W8A4A5_9ACTN</name>
<feature type="transmembrane region" description="Helical" evidence="1">
    <location>
        <begin position="104"/>
        <end position="122"/>
    </location>
</feature>
<evidence type="ECO:0000256" key="1">
    <source>
        <dbReference type="SAM" id="Phobius"/>
    </source>
</evidence>
<feature type="transmembrane region" description="Helical" evidence="1">
    <location>
        <begin position="71"/>
        <end position="92"/>
    </location>
</feature>
<dbReference type="AlphaFoldDB" id="A0A7W8A4A5"/>
<organism evidence="2 3">
    <name type="scientific">Nonomuraea endophytica</name>
    <dbReference type="NCBI Taxonomy" id="714136"/>
    <lineage>
        <taxon>Bacteria</taxon>
        <taxon>Bacillati</taxon>
        <taxon>Actinomycetota</taxon>
        <taxon>Actinomycetes</taxon>
        <taxon>Streptosporangiales</taxon>
        <taxon>Streptosporangiaceae</taxon>
        <taxon>Nonomuraea</taxon>
    </lineage>
</organism>
<keyword evidence="2" id="KW-0687">Ribonucleoprotein</keyword>
<keyword evidence="2" id="KW-0689">Ribosomal protein</keyword>
<dbReference type="Proteomes" id="UP000568380">
    <property type="component" value="Unassembled WGS sequence"/>
</dbReference>
<keyword evidence="1" id="KW-0472">Membrane</keyword>
<dbReference type="GO" id="GO:0005840">
    <property type="term" value="C:ribosome"/>
    <property type="evidence" value="ECO:0007669"/>
    <property type="project" value="UniProtKB-KW"/>
</dbReference>
<keyword evidence="3" id="KW-1185">Reference proteome</keyword>
<sequence>MTGSRSSRAFYLYAALLPLATTVVALIFGRVGRPDVTIAATVFVTANYALQYRSYMVLTEPMRVLRLQSELSFIGMQVLGGMFLGSLVGKLWDLLPALHGDELWIALAVTLAQMLTGPVYKLRLLPLVWVLSSPYRVLFDKGVLLFYAAIITSSPGLLWLALWLALFDLPGSLTMAIQSRYPGWEARANDAHQYLVSDTVTRRSLFEEPWLRDFVRDRPDRPDLGFIHTLANEATRSVQQTRAMTLDLNGLSAFTTTPGLRSLEWVDAALALLDRAESAIPRTPEARRRVRLARAHCAYARSLVYFATGHRDEFRAGFTEACAIWRQEGYLDLVAAECALVYLSSSGEKLFLLLTPADGLALLDPLLDDPALSPLARRRTLLAASLVHRELGDPERAARLKTEGFARRSRPRDGRRLLRQYRAAGIPRRRSAIATADRLLALATGPFADITQFAPSSAPAIALDSWPPSQARDRAALGLRMWDLGRRDQAHALLMEAVRMLRAGDQLVTAFYVLLELGRAQHASAPSRAYRTLGQAAEVYETLRTRILDDEVRLSTGAPIERLTLLTLDLLLDAPAGDGESWPTAPRAAAFALVERARSRGLLELLGTTVPPGGAAPPGLLAAEAEARRAVADRRADLAAAGGGEVALRGLRDALSALSAAQDRIAAVDLAGEEYVNLSRGAPLTFAEVKELLRPEESG</sequence>
<accession>A0A7W8A4A5</accession>
<gene>
    <name evidence="2" type="ORF">HNR40_004761</name>
</gene>
<dbReference type="RefSeq" id="WP_184964778.1">
    <property type="nucleotide sequence ID" value="NZ_JACHIN010000006.1"/>
</dbReference>
<feature type="transmembrane region" description="Helical" evidence="1">
    <location>
        <begin position="9"/>
        <end position="28"/>
    </location>
</feature>
<evidence type="ECO:0000313" key="2">
    <source>
        <dbReference type="EMBL" id="MBB5079275.1"/>
    </source>
</evidence>
<proteinExistence type="predicted"/>
<feature type="transmembrane region" description="Helical" evidence="1">
    <location>
        <begin position="34"/>
        <end position="50"/>
    </location>
</feature>
<feature type="transmembrane region" description="Helical" evidence="1">
    <location>
        <begin position="143"/>
        <end position="166"/>
    </location>
</feature>